<reference evidence="2" key="1">
    <citation type="journal article" date="2014" name="Int. J. Syst. Evol. Microbiol.">
        <title>Complete genome sequence of Corynebacterium casei LMG S-19264T (=DSM 44701T), isolated from a smear-ripened cheese.</title>
        <authorList>
            <consortium name="US DOE Joint Genome Institute (JGI-PGF)"/>
            <person name="Walter F."/>
            <person name="Albersmeier A."/>
            <person name="Kalinowski J."/>
            <person name="Ruckert C."/>
        </authorList>
    </citation>
    <scope>NUCLEOTIDE SEQUENCE</scope>
    <source>
        <strain evidence="2">CGMCC 4.7138</strain>
    </source>
</reference>
<gene>
    <name evidence="2" type="ORF">GCM10011574_48410</name>
</gene>
<accession>A0A8H9LBS6</accession>
<proteinExistence type="predicted"/>
<dbReference type="EMBL" id="BMMN01000009">
    <property type="protein sequence ID" value="GGO21237.1"/>
    <property type="molecule type" value="Genomic_DNA"/>
</dbReference>
<comment type="caution">
    <text evidence="2">The sequence shown here is derived from an EMBL/GenBank/DDBJ whole genome shotgun (WGS) entry which is preliminary data.</text>
</comment>
<reference evidence="2" key="2">
    <citation type="submission" date="2020-09" db="EMBL/GenBank/DDBJ databases">
        <authorList>
            <person name="Sun Q."/>
            <person name="Zhou Y."/>
        </authorList>
    </citation>
    <scope>NUCLEOTIDE SEQUENCE</scope>
    <source>
        <strain evidence="2">CGMCC 4.7138</strain>
    </source>
</reference>
<organism evidence="2 3">
    <name type="scientific">Microbispora bryophytorum</name>
    <dbReference type="NCBI Taxonomy" id="1460882"/>
    <lineage>
        <taxon>Bacteria</taxon>
        <taxon>Bacillati</taxon>
        <taxon>Actinomycetota</taxon>
        <taxon>Actinomycetes</taxon>
        <taxon>Streptosporangiales</taxon>
        <taxon>Streptosporangiaceae</taxon>
        <taxon>Microbispora</taxon>
    </lineage>
</organism>
<dbReference type="Proteomes" id="UP000653480">
    <property type="component" value="Unassembled WGS sequence"/>
</dbReference>
<sequence length="300" mass="32804">MRRRVEQFLGEMGARVDQVLAGVQDEQELPFGQPFGEGVRPFARRLVGDAQRGRDRVIEHSGVLQPGQLDVPDAVPVPLSHLVRETQRGARLADPADARHGDQPVLLQSLSQRREQARPPDEAGQLHGQVALLPPSCWRCHAASRGVRPACSLLPHRTFACGWLSGGTGVTFARRWDGVISPRGKESQPVARPWPRLRGFPELHGSPAACSRPPGVRGLPAFVASRCSWLPGVRGSGRVAGSIARVSVQHPDDMRPVDLFDEGLPVLPDQTSDDTDLGWGEWRSGSDDSHLLEERPPHWG</sequence>
<evidence type="ECO:0000256" key="1">
    <source>
        <dbReference type="SAM" id="MobiDB-lite"/>
    </source>
</evidence>
<protein>
    <submittedName>
        <fullName evidence="2">Uncharacterized protein</fullName>
    </submittedName>
</protein>
<evidence type="ECO:0000313" key="3">
    <source>
        <dbReference type="Proteomes" id="UP000653480"/>
    </source>
</evidence>
<feature type="compositionally biased region" description="Basic and acidic residues" evidence="1">
    <location>
        <begin position="284"/>
        <end position="300"/>
    </location>
</feature>
<keyword evidence="3" id="KW-1185">Reference proteome</keyword>
<evidence type="ECO:0000313" key="2">
    <source>
        <dbReference type="EMBL" id="GGO21237.1"/>
    </source>
</evidence>
<name>A0A8H9LBS6_9ACTN</name>
<feature type="region of interest" description="Disordered" evidence="1">
    <location>
        <begin position="263"/>
        <end position="300"/>
    </location>
</feature>
<dbReference type="AlphaFoldDB" id="A0A8H9LBS6"/>